<name>A0A0D0A9T3_9AGAM</name>
<reference evidence="2 3" key="1">
    <citation type="submission" date="2014-04" db="EMBL/GenBank/DDBJ databases">
        <authorList>
            <consortium name="DOE Joint Genome Institute"/>
            <person name="Kuo A."/>
            <person name="Kohler A."/>
            <person name="Costa M.D."/>
            <person name="Nagy L.G."/>
            <person name="Floudas D."/>
            <person name="Copeland A."/>
            <person name="Barry K.W."/>
            <person name="Cichocki N."/>
            <person name="Veneault-Fourrey C."/>
            <person name="LaButti K."/>
            <person name="Lindquist E.A."/>
            <person name="Lipzen A."/>
            <person name="Lundell T."/>
            <person name="Morin E."/>
            <person name="Murat C."/>
            <person name="Sun H."/>
            <person name="Tunlid A."/>
            <person name="Henrissat B."/>
            <person name="Grigoriev I.V."/>
            <person name="Hibbett D.S."/>
            <person name="Martin F."/>
            <person name="Nordberg H.P."/>
            <person name="Cantor M.N."/>
            <person name="Hua S.X."/>
        </authorList>
    </citation>
    <scope>NUCLEOTIDE SEQUENCE [LARGE SCALE GENOMIC DNA]</scope>
    <source>
        <strain evidence="2 3">441</strain>
    </source>
</reference>
<dbReference type="Proteomes" id="UP000054018">
    <property type="component" value="Unassembled WGS sequence"/>
</dbReference>
<evidence type="ECO:0000313" key="3">
    <source>
        <dbReference type="Proteomes" id="UP000054018"/>
    </source>
</evidence>
<protein>
    <submittedName>
        <fullName evidence="2">Uncharacterized protein</fullName>
    </submittedName>
</protein>
<reference evidence="3" key="2">
    <citation type="submission" date="2015-01" db="EMBL/GenBank/DDBJ databases">
        <title>Evolutionary Origins and Diversification of the Mycorrhizal Mutualists.</title>
        <authorList>
            <consortium name="DOE Joint Genome Institute"/>
            <consortium name="Mycorrhizal Genomics Consortium"/>
            <person name="Kohler A."/>
            <person name="Kuo A."/>
            <person name="Nagy L.G."/>
            <person name="Floudas D."/>
            <person name="Copeland A."/>
            <person name="Barry K.W."/>
            <person name="Cichocki N."/>
            <person name="Veneault-Fourrey C."/>
            <person name="LaButti K."/>
            <person name="Lindquist E.A."/>
            <person name="Lipzen A."/>
            <person name="Lundell T."/>
            <person name="Morin E."/>
            <person name="Murat C."/>
            <person name="Riley R."/>
            <person name="Ohm R."/>
            <person name="Sun H."/>
            <person name="Tunlid A."/>
            <person name="Henrissat B."/>
            <person name="Grigoriev I.V."/>
            <person name="Hibbett D.S."/>
            <person name="Martin F."/>
        </authorList>
    </citation>
    <scope>NUCLEOTIDE SEQUENCE [LARGE SCALE GENOMIC DNA]</scope>
    <source>
        <strain evidence="3">441</strain>
    </source>
</reference>
<proteinExistence type="predicted"/>
<feature type="region of interest" description="Disordered" evidence="1">
    <location>
        <begin position="134"/>
        <end position="159"/>
    </location>
</feature>
<dbReference type="HOGENOM" id="CLU_1661488_0_0_1"/>
<organism evidence="2 3">
    <name type="scientific">Pisolithus microcarpus 441</name>
    <dbReference type="NCBI Taxonomy" id="765257"/>
    <lineage>
        <taxon>Eukaryota</taxon>
        <taxon>Fungi</taxon>
        <taxon>Dikarya</taxon>
        <taxon>Basidiomycota</taxon>
        <taxon>Agaricomycotina</taxon>
        <taxon>Agaricomycetes</taxon>
        <taxon>Agaricomycetidae</taxon>
        <taxon>Boletales</taxon>
        <taxon>Sclerodermatineae</taxon>
        <taxon>Pisolithaceae</taxon>
        <taxon>Pisolithus</taxon>
    </lineage>
</organism>
<accession>A0A0D0A9T3</accession>
<gene>
    <name evidence="2" type="ORF">PISMIDRAFT_129366</name>
</gene>
<evidence type="ECO:0000313" key="2">
    <source>
        <dbReference type="EMBL" id="KIK31042.1"/>
    </source>
</evidence>
<dbReference type="EMBL" id="KN833685">
    <property type="protein sequence ID" value="KIK31042.1"/>
    <property type="molecule type" value="Genomic_DNA"/>
</dbReference>
<dbReference type="AlphaFoldDB" id="A0A0D0A9T3"/>
<evidence type="ECO:0000256" key="1">
    <source>
        <dbReference type="SAM" id="MobiDB-lite"/>
    </source>
</evidence>
<sequence>MPRAGLVPSSRALATRARIIWSSASSGLPTRAVARLPPREYSRGCESLRTVDSEEDHHLAMQMTHRVALQACPPVQVIVLVSTAAPRSGRTHLVCHCSLSKFITPKYIASSWDNRRVRSALAIEAHAPDRLRRFPVTPTAYQSNPAQKKSHYHPCKESS</sequence>
<keyword evidence="3" id="KW-1185">Reference proteome</keyword>